<evidence type="ECO:0000256" key="4">
    <source>
        <dbReference type="ARBA" id="ARBA00022825"/>
    </source>
</evidence>
<keyword evidence="2" id="KW-0645">Protease</keyword>
<dbReference type="STRING" id="7102.A0A2A4K202"/>
<feature type="signal peptide" evidence="6">
    <location>
        <begin position="1"/>
        <end position="17"/>
    </location>
</feature>
<dbReference type="PROSITE" id="PS50240">
    <property type="entry name" value="TRYPSIN_DOM"/>
    <property type="match status" value="1"/>
</dbReference>
<dbReference type="SMART" id="SM00020">
    <property type="entry name" value="Tryp_SPc"/>
    <property type="match status" value="1"/>
</dbReference>
<evidence type="ECO:0000256" key="1">
    <source>
        <dbReference type="ARBA" id="ARBA00007664"/>
    </source>
</evidence>
<accession>A0A2A4K202</accession>
<dbReference type="InterPro" id="IPR009003">
    <property type="entry name" value="Peptidase_S1_PA"/>
</dbReference>
<dbReference type="InterPro" id="IPR043504">
    <property type="entry name" value="Peptidase_S1_PA_chymotrypsin"/>
</dbReference>
<comment type="similarity">
    <text evidence="1">Belongs to the peptidase S1 family.</text>
</comment>
<comment type="caution">
    <text evidence="8">The sequence shown here is derived from an EMBL/GenBank/DDBJ whole genome shotgun (WGS) entry which is preliminary data.</text>
</comment>
<dbReference type="AlphaFoldDB" id="A0A2A4K202"/>
<reference evidence="8" key="1">
    <citation type="submission" date="2017-09" db="EMBL/GenBank/DDBJ databases">
        <title>Contemporary evolution of a Lepidopteran species, Heliothis virescens, in response to modern agricultural practices.</title>
        <authorList>
            <person name="Fritz M.L."/>
            <person name="Deyonke A.M."/>
            <person name="Papanicolaou A."/>
            <person name="Micinski S."/>
            <person name="Westbrook J."/>
            <person name="Gould F."/>
        </authorList>
    </citation>
    <scope>NUCLEOTIDE SEQUENCE [LARGE SCALE GENOMIC DNA]</scope>
    <source>
        <strain evidence="8">HvINT-</strain>
        <tissue evidence="8">Whole body</tissue>
    </source>
</reference>
<evidence type="ECO:0000313" key="8">
    <source>
        <dbReference type="EMBL" id="PCG77700.1"/>
    </source>
</evidence>
<protein>
    <recommendedName>
        <fullName evidence="7">Peptidase S1 domain-containing protein</fullName>
    </recommendedName>
</protein>
<dbReference type="EMBL" id="NWSH01000291">
    <property type="protein sequence ID" value="PCG77700.1"/>
    <property type="molecule type" value="Genomic_DNA"/>
</dbReference>
<keyword evidence="4" id="KW-0720">Serine protease</keyword>
<evidence type="ECO:0000256" key="3">
    <source>
        <dbReference type="ARBA" id="ARBA00022801"/>
    </source>
</evidence>
<gene>
    <name evidence="8" type="ORF">B5V51_6556</name>
</gene>
<dbReference type="GO" id="GO:0004252">
    <property type="term" value="F:serine-type endopeptidase activity"/>
    <property type="evidence" value="ECO:0007669"/>
    <property type="project" value="InterPro"/>
</dbReference>
<keyword evidence="6" id="KW-0732">Signal</keyword>
<dbReference type="CDD" id="cd00190">
    <property type="entry name" value="Tryp_SPc"/>
    <property type="match status" value="1"/>
</dbReference>
<dbReference type="PANTHER" id="PTHR24276">
    <property type="entry name" value="POLYSERASE-RELATED"/>
    <property type="match status" value="1"/>
</dbReference>
<keyword evidence="3" id="KW-0378">Hydrolase</keyword>
<feature type="chain" id="PRO_5012765735" description="Peptidase S1 domain-containing protein" evidence="6">
    <location>
        <begin position="18"/>
        <end position="293"/>
    </location>
</feature>
<dbReference type="InterPro" id="IPR001254">
    <property type="entry name" value="Trypsin_dom"/>
</dbReference>
<organism evidence="8">
    <name type="scientific">Heliothis virescens</name>
    <name type="common">Tobacco budworm moth</name>
    <dbReference type="NCBI Taxonomy" id="7102"/>
    <lineage>
        <taxon>Eukaryota</taxon>
        <taxon>Metazoa</taxon>
        <taxon>Ecdysozoa</taxon>
        <taxon>Arthropoda</taxon>
        <taxon>Hexapoda</taxon>
        <taxon>Insecta</taxon>
        <taxon>Pterygota</taxon>
        <taxon>Neoptera</taxon>
        <taxon>Endopterygota</taxon>
        <taxon>Lepidoptera</taxon>
        <taxon>Glossata</taxon>
        <taxon>Ditrysia</taxon>
        <taxon>Noctuoidea</taxon>
        <taxon>Noctuidae</taxon>
        <taxon>Heliothinae</taxon>
        <taxon>Heliothis</taxon>
    </lineage>
</organism>
<dbReference type="PRINTS" id="PR00722">
    <property type="entry name" value="CHYMOTRYPSIN"/>
</dbReference>
<evidence type="ECO:0000256" key="6">
    <source>
        <dbReference type="SAM" id="SignalP"/>
    </source>
</evidence>
<evidence type="ECO:0000259" key="7">
    <source>
        <dbReference type="PROSITE" id="PS50240"/>
    </source>
</evidence>
<feature type="domain" description="Peptidase S1" evidence="7">
    <location>
        <begin position="58"/>
        <end position="293"/>
    </location>
</feature>
<dbReference type="PROSITE" id="PS00135">
    <property type="entry name" value="TRYPSIN_SER"/>
    <property type="match status" value="1"/>
</dbReference>
<evidence type="ECO:0000256" key="5">
    <source>
        <dbReference type="ARBA" id="ARBA00023157"/>
    </source>
</evidence>
<dbReference type="SUPFAM" id="SSF50494">
    <property type="entry name" value="Trypsin-like serine proteases"/>
    <property type="match status" value="1"/>
</dbReference>
<dbReference type="PANTHER" id="PTHR24276:SF98">
    <property type="entry name" value="FI18310P1-RELATED"/>
    <property type="match status" value="1"/>
</dbReference>
<sequence length="293" mass="30154">MKTFIVACLALASFACAEEGSFPGYSTYGYLVEYGIPQAEKIRVAEEKYLASQAGSRIVGGVPAGQGQYPYQAGLLISIIGFEGSGVCGGSLISANRVATAAHCWFDGIHQGWRITVVLGSSLLFSGGSRLDTSVVAMHPNWTPALVRNDVAVIYLPNAVQLSANIAPIALASGSSEFVGASAIASGFGLTSSDGQISANQFLSHVSLNVIANSACSIAFPFIVQPSNICTSGIGGVGTCNGDSGGPLVTNQNGQNVLIGITSFGSAFGCQVNLPSVFARVTSFVSFLQQHIN</sequence>
<dbReference type="InterPro" id="IPR050430">
    <property type="entry name" value="Peptidase_S1"/>
</dbReference>
<dbReference type="Gene3D" id="2.40.10.10">
    <property type="entry name" value="Trypsin-like serine proteases"/>
    <property type="match status" value="1"/>
</dbReference>
<dbReference type="GO" id="GO:0006508">
    <property type="term" value="P:proteolysis"/>
    <property type="evidence" value="ECO:0007669"/>
    <property type="project" value="UniProtKB-KW"/>
</dbReference>
<dbReference type="Pfam" id="PF00089">
    <property type="entry name" value="Trypsin"/>
    <property type="match status" value="1"/>
</dbReference>
<proteinExistence type="inferred from homology"/>
<keyword evidence="5" id="KW-1015">Disulfide bond</keyword>
<name>A0A2A4K202_HELVI</name>
<evidence type="ECO:0000256" key="2">
    <source>
        <dbReference type="ARBA" id="ARBA00022670"/>
    </source>
</evidence>
<dbReference type="InterPro" id="IPR001314">
    <property type="entry name" value="Peptidase_S1A"/>
</dbReference>
<dbReference type="InterPro" id="IPR033116">
    <property type="entry name" value="TRYPSIN_SER"/>
</dbReference>
<dbReference type="PROSITE" id="PS51257">
    <property type="entry name" value="PROKAR_LIPOPROTEIN"/>
    <property type="match status" value="1"/>
</dbReference>